<dbReference type="CDD" id="cd00130">
    <property type="entry name" value="PAS"/>
    <property type="match status" value="1"/>
</dbReference>
<dbReference type="PROSITE" id="PS50887">
    <property type="entry name" value="GGDEF"/>
    <property type="match status" value="1"/>
</dbReference>
<dbReference type="CDD" id="cd01949">
    <property type="entry name" value="GGDEF"/>
    <property type="match status" value="1"/>
</dbReference>
<dbReference type="InterPro" id="IPR009875">
    <property type="entry name" value="PilZ_domain"/>
</dbReference>
<proteinExistence type="predicted"/>
<feature type="transmembrane region" description="Helical" evidence="1">
    <location>
        <begin position="9"/>
        <end position="25"/>
    </location>
</feature>
<dbReference type="EMBL" id="CP136594">
    <property type="protein sequence ID" value="WOE76116.1"/>
    <property type="molecule type" value="Genomic_DNA"/>
</dbReference>
<dbReference type="NCBIfam" id="TIGR00254">
    <property type="entry name" value="GGDEF"/>
    <property type="match status" value="1"/>
</dbReference>
<dbReference type="Pfam" id="PF00563">
    <property type="entry name" value="EAL"/>
    <property type="match status" value="1"/>
</dbReference>
<dbReference type="PROSITE" id="PS50113">
    <property type="entry name" value="PAC"/>
    <property type="match status" value="1"/>
</dbReference>
<dbReference type="InterPro" id="IPR035965">
    <property type="entry name" value="PAS-like_dom_sf"/>
</dbReference>
<evidence type="ECO:0000256" key="1">
    <source>
        <dbReference type="SAM" id="Phobius"/>
    </source>
</evidence>
<dbReference type="InterPro" id="IPR052155">
    <property type="entry name" value="Biofilm_reg_signaling"/>
</dbReference>
<dbReference type="Gene3D" id="3.20.20.450">
    <property type="entry name" value="EAL domain"/>
    <property type="match status" value="1"/>
</dbReference>
<dbReference type="Gene3D" id="3.30.450.20">
    <property type="entry name" value="PAS domain"/>
    <property type="match status" value="1"/>
</dbReference>
<dbReference type="InterPro" id="IPR043128">
    <property type="entry name" value="Rev_trsase/Diguanyl_cyclase"/>
</dbReference>
<dbReference type="InterPro" id="IPR035919">
    <property type="entry name" value="EAL_sf"/>
</dbReference>
<dbReference type="RefSeq" id="WP_317083584.1">
    <property type="nucleotide sequence ID" value="NZ_CP136594.1"/>
</dbReference>
<keyword evidence="1" id="KW-1133">Transmembrane helix</keyword>
<keyword evidence="6" id="KW-1185">Reference proteome</keyword>
<dbReference type="GO" id="GO:0035438">
    <property type="term" value="F:cyclic-di-GMP binding"/>
    <property type="evidence" value="ECO:0007669"/>
    <property type="project" value="InterPro"/>
</dbReference>
<keyword evidence="1" id="KW-0472">Membrane</keyword>
<dbReference type="KEGG" id="acoa:RB602_05215"/>
<accession>A0AA97F9Q1</accession>
<feature type="transmembrane region" description="Helical" evidence="1">
    <location>
        <begin position="31"/>
        <end position="49"/>
    </location>
</feature>
<dbReference type="SMART" id="SM00267">
    <property type="entry name" value="GGDEF"/>
    <property type="match status" value="1"/>
</dbReference>
<name>A0AA97F9Q1_9SPHN</name>
<sequence>MKRLISEICSYWIVIIPAAVLPVMRGSLDNAILIQSGYIALATLVIAIIQRRHISERFRRKRDNAQAIRAVNLIKDFEEKGLGWFWETDRHGNISYISPPVAEKIAKSADELVGTPIKDLIAKDVTPDDDREERTLGFHLSSRTAFSDLSLKVAADEERWWSISGNPIIDRYGNFRGFRGSGTDLTGMRESQNEIQKLARYDTLTGLPNRLEINHSLEKALRGPMGKTASCALFQMDLDRFKQVNDTMGHPVGDALLQQVAKRLVKVMGNHGQVGRLGGDEFQVVLPKYRNREELAHYAHAIIERLSQPYAISGSQVRIGASIGIAMSDEKADTTAALVRNADLALYAAKDGGRGAYRFYEADMHSRASERQALENDLREALNRNELFLVYQPVINVASETISGFEALVRWKHPVHGMISPELFIGIAEEAGLITQIGEWILRSACTQLAQWPSDIRVAVNVSTVQFATGNLPLVLTNALAANKVKPSQLELEITESVFLDESESNIETFNRIKRLGVRLALDDFGTGYSALGYLKKVPFDKIKIDQSFVRGATQRGSMNSAIIASIVSLANALKMDTTAEGAETLDELDLVRQLGCSHIQGYIYGKPMPGDQASALLESKGRKVEAQGFRTNREKRHRTYRNIRVWHDGFEYPALARNISEHGIMMDGGPVLQAGDVVTVMFDETLMLDAEVRWCEGIHTGMEFQAKLDFSQLGREQQPVTNDLGVDVKDPYMRQVRGI</sequence>
<dbReference type="SUPFAM" id="SSF55073">
    <property type="entry name" value="Nucleotide cyclase"/>
    <property type="match status" value="1"/>
</dbReference>
<evidence type="ECO:0000259" key="4">
    <source>
        <dbReference type="PROSITE" id="PS50887"/>
    </source>
</evidence>
<feature type="domain" description="PAC" evidence="2">
    <location>
        <begin position="145"/>
        <end position="197"/>
    </location>
</feature>
<dbReference type="InterPro" id="IPR029787">
    <property type="entry name" value="Nucleotide_cyclase"/>
</dbReference>
<dbReference type="PROSITE" id="PS50883">
    <property type="entry name" value="EAL"/>
    <property type="match status" value="1"/>
</dbReference>
<feature type="domain" description="EAL" evidence="3">
    <location>
        <begin position="371"/>
        <end position="622"/>
    </location>
</feature>
<dbReference type="SMART" id="SM00052">
    <property type="entry name" value="EAL"/>
    <property type="match status" value="1"/>
</dbReference>
<dbReference type="Pfam" id="PF07238">
    <property type="entry name" value="PilZ"/>
    <property type="match status" value="1"/>
</dbReference>
<dbReference type="Pfam" id="PF00990">
    <property type="entry name" value="GGDEF"/>
    <property type="match status" value="1"/>
</dbReference>
<protein>
    <submittedName>
        <fullName evidence="5">EAL domain-containing protein</fullName>
    </submittedName>
</protein>
<dbReference type="InterPro" id="IPR001633">
    <property type="entry name" value="EAL_dom"/>
</dbReference>
<dbReference type="SUPFAM" id="SSF55785">
    <property type="entry name" value="PYP-like sensor domain (PAS domain)"/>
    <property type="match status" value="1"/>
</dbReference>
<dbReference type="SUPFAM" id="SSF141868">
    <property type="entry name" value="EAL domain-like"/>
    <property type="match status" value="1"/>
</dbReference>
<organism evidence="5 6">
    <name type="scientific">Alterisphingorhabdus coralli</name>
    <dbReference type="NCBI Taxonomy" id="3071408"/>
    <lineage>
        <taxon>Bacteria</taxon>
        <taxon>Pseudomonadati</taxon>
        <taxon>Pseudomonadota</taxon>
        <taxon>Alphaproteobacteria</taxon>
        <taxon>Sphingomonadales</taxon>
        <taxon>Sphingomonadaceae</taxon>
        <taxon>Alterisphingorhabdus (ex Yan et al. 2024)</taxon>
    </lineage>
</organism>
<evidence type="ECO:0000313" key="5">
    <source>
        <dbReference type="EMBL" id="WOE76116.1"/>
    </source>
</evidence>
<dbReference type="SUPFAM" id="SSF141371">
    <property type="entry name" value="PilZ domain-like"/>
    <property type="match status" value="1"/>
</dbReference>
<evidence type="ECO:0000259" key="3">
    <source>
        <dbReference type="PROSITE" id="PS50883"/>
    </source>
</evidence>
<dbReference type="InterPro" id="IPR000014">
    <property type="entry name" value="PAS"/>
</dbReference>
<dbReference type="PANTHER" id="PTHR44757">
    <property type="entry name" value="DIGUANYLATE CYCLASE DGCP"/>
    <property type="match status" value="1"/>
</dbReference>
<dbReference type="PANTHER" id="PTHR44757:SF10">
    <property type="entry name" value="MEMBRANE PROTEIN"/>
    <property type="match status" value="1"/>
</dbReference>
<dbReference type="CDD" id="cd01948">
    <property type="entry name" value="EAL"/>
    <property type="match status" value="1"/>
</dbReference>
<dbReference type="AlphaFoldDB" id="A0AA97F9Q1"/>
<keyword evidence="1" id="KW-0812">Transmembrane</keyword>
<feature type="domain" description="GGDEF" evidence="4">
    <location>
        <begin position="229"/>
        <end position="362"/>
    </location>
</feature>
<dbReference type="InterPro" id="IPR000700">
    <property type="entry name" value="PAS-assoc_C"/>
</dbReference>
<gene>
    <name evidence="5" type="ORF">RB602_05215</name>
</gene>
<evidence type="ECO:0000259" key="2">
    <source>
        <dbReference type="PROSITE" id="PS50113"/>
    </source>
</evidence>
<dbReference type="Gene3D" id="3.30.70.270">
    <property type="match status" value="1"/>
</dbReference>
<evidence type="ECO:0000313" key="6">
    <source>
        <dbReference type="Proteomes" id="UP001302429"/>
    </source>
</evidence>
<reference evidence="5 6" key="1">
    <citation type="submission" date="2023-10" db="EMBL/GenBank/DDBJ databases">
        <title>Complete genome sequence of a Sphingomonadaceae bacterium.</title>
        <authorList>
            <person name="Yan C."/>
        </authorList>
    </citation>
    <scope>NUCLEOTIDE SEQUENCE [LARGE SCALE GENOMIC DNA]</scope>
    <source>
        <strain evidence="5 6">SCSIO 66989</strain>
    </source>
</reference>
<dbReference type="InterPro" id="IPR000160">
    <property type="entry name" value="GGDEF_dom"/>
</dbReference>
<dbReference type="Proteomes" id="UP001302429">
    <property type="component" value="Chromosome"/>
</dbReference>